<gene>
    <name evidence="2" type="ORF">IR213_07400</name>
</gene>
<reference evidence="2" key="1">
    <citation type="submission" date="2020-11" db="EMBL/GenBank/DDBJ databases">
        <title>Genome of Flavobacterium soyangense.</title>
        <authorList>
            <person name="Liu Q."/>
            <person name="Xin Y.-H."/>
        </authorList>
    </citation>
    <scope>NUCLEOTIDE SEQUENCE</scope>
    <source>
        <strain evidence="2">CGMCC 1.13493</strain>
    </source>
</reference>
<dbReference type="RefSeq" id="WP_194311669.1">
    <property type="nucleotide sequence ID" value="NZ_JADHEC010000012.1"/>
</dbReference>
<keyword evidence="3" id="KW-1185">Reference proteome</keyword>
<sequence>MKKIILIASFLLLSSMSLLAQDRVFNYTYQSSVLNKGEKELEVWTTVLSGKTDYYREIQNRVEYEVGLGSNLQTAFYINSKQKAGFETSSGEIVMSSTEISFSNEWKYKFFDSVADRIGFAGYAELTVATDELEIELKAILDKRIGRTIHALNFTFEPEWETTTANGKVTTATALKYDINYGLSYNINKHWNLGGEIINRNVYLKDDNFTHSALFAGPTVAYFMDKFWINLSFSPQIAGLNNPEGKSGLNVDEFTKMDVRLLFSYSF</sequence>
<keyword evidence="1" id="KW-0732">Signal</keyword>
<organism evidence="2 3">
    <name type="scientific">Flavobacterium soyangense</name>
    <dbReference type="NCBI Taxonomy" id="2023265"/>
    <lineage>
        <taxon>Bacteria</taxon>
        <taxon>Pseudomonadati</taxon>
        <taxon>Bacteroidota</taxon>
        <taxon>Flavobacteriia</taxon>
        <taxon>Flavobacteriales</taxon>
        <taxon>Flavobacteriaceae</taxon>
        <taxon>Flavobacterium</taxon>
    </lineage>
</organism>
<evidence type="ECO:0000256" key="1">
    <source>
        <dbReference type="SAM" id="SignalP"/>
    </source>
</evidence>
<protein>
    <recommendedName>
        <fullName evidence="4">Outer membrane protein beta-barrel domain-containing protein</fullName>
    </recommendedName>
</protein>
<dbReference type="Proteomes" id="UP000646211">
    <property type="component" value="Unassembled WGS sequence"/>
</dbReference>
<evidence type="ECO:0008006" key="4">
    <source>
        <dbReference type="Google" id="ProtNLM"/>
    </source>
</evidence>
<proteinExistence type="predicted"/>
<name>A0A930U7M2_9FLAO</name>
<feature type="signal peptide" evidence="1">
    <location>
        <begin position="1"/>
        <end position="20"/>
    </location>
</feature>
<accession>A0A930U7M2</accession>
<evidence type="ECO:0000313" key="2">
    <source>
        <dbReference type="EMBL" id="MBF2708413.1"/>
    </source>
</evidence>
<feature type="chain" id="PRO_5037749562" description="Outer membrane protein beta-barrel domain-containing protein" evidence="1">
    <location>
        <begin position="21"/>
        <end position="267"/>
    </location>
</feature>
<evidence type="ECO:0000313" key="3">
    <source>
        <dbReference type="Proteomes" id="UP000646211"/>
    </source>
</evidence>
<comment type="caution">
    <text evidence="2">The sequence shown here is derived from an EMBL/GenBank/DDBJ whole genome shotgun (WGS) entry which is preliminary data.</text>
</comment>
<dbReference type="EMBL" id="JADHEC010000012">
    <property type="protein sequence ID" value="MBF2708413.1"/>
    <property type="molecule type" value="Genomic_DNA"/>
</dbReference>
<dbReference type="AlphaFoldDB" id="A0A930U7M2"/>